<evidence type="ECO:0000313" key="6">
    <source>
        <dbReference type="Proteomes" id="UP000054289"/>
    </source>
</evidence>
<dbReference type="Proteomes" id="UP000054289">
    <property type="component" value="Unassembled WGS sequence"/>
</dbReference>
<comment type="subunit">
    <text evidence="4">Component of the proteasome complex.</text>
</comment>
<reference evidence="5 6" key="1">
    <citation type="submission" date="2006-03" db="EMBL/GenBank/DDBJ databases">
        <title>Annotation of Plasmodium falciparum HB3.</title>
        <authorList>
            <consortium name="The Broad Institute Genome Sequencing Platform"/>
            <person name="Volkman S.K."/>
            <person name="Neafsey D.E."/>
            <person name="Dash A.P."/>
            <person name="Chitnis C.E."/>
            <person name="Hartl D.L."/>
            <person name="Young S.K."/>
            <person name="Zeng Q."/>
            <person name="Koehrsen M."/>
            <person name="Alvarado L."/>
            <person name="Berlin A."/>
            <person name="Borenstein D."/>
            <person name="Chapman S.B."/>
            <person name="Chen Z."/>
            <person name="Engels R."/>
            <person name="Freedman E."/>
            <person name="Gellesch M."/>
            <person name="Goldberg J."/>
            <person name="Griggs A."/>
            <person name="Gujja S."/>
            <person name="Heilman E.R."/>
            <person name="Heiman D.I."/>
            <person name="Howarth C."/>
            <person name="Jen D."/>
            <person name="Larson L."/>
            <person name="Mehta T."/>
            <person name="Neiman D."/>
            <person name="Park D."/>
            <person name="Pearson M."/>
            <person name="Roberts A."/>
            <person name="Saif S."/>
            <person name="Shea T."/>
            <person name="Shenoy N."/>
            <person name="Sisk P."/>
            <person name="Stolte C."/>
            <person name="Sykes S."/>
            <person name="Walk T."/>
            <person name="White J."/>
            <person name="Yandava C."/>
            <person name="Haas B."/>
            <person name="Henn M.R."/>
            <person name="Nusbaum C."/>
            <person name="Birren B."/>
        </authorList>
    </citation>
    <scope>NUCLEOTIDE SEQUENCE [LARGE SCALE GENOMIC DNA]</scope>
    <source>
        <strain evidence="5">HB3</strain>
    </source>
</reference>
<dbReference type="AlphaFoldDB" id="A0A0L7K5F8"/>
<dbReference type="SUPFAM" id="SSF56235">
    <property type="entry name" value="N-terminal nucleophile aminohydrolases (Ntn hydrolases)"/>
    <property type="match status" value="1"/>
</dbReference>
<organism evidence="5 6">
    <name type="scientific">Plasmodium falciparum (isolate HB3)</name>
    <dbReference type="NCBI Taxonomy" id="137071"/>
    <lineage>
        <taxon>Eukaryota</taxon>
        <taxon>Sar</taxon>
        <taxon>Alveolata</taxon>
        <taxon>Apicomplexa</taxon>
        <taxon>Aconoidasida</taxon>
        <taxon>Haemosporida</taxon>
        <taxon>Plasmodiidae</taxon>
        <taxon>Plasmodium</taxon>
        <taxon>Plasmodium (Laverania)</taxon>
    </lineage>
</organism>
<dbReference type="OMA" id="MKRDHDK"/>
<dbReference type="OrthoDB" id="268428at2759"/>
<dbReference type="GO" id="GO:0005737">
    <property type="term" value="C:cytoplasm"/>
    <property type="evidence" value="ECO:0007669"/>
    <property type="project" value="UniProtKB-SubCell"/>
</dbReference>
<keyword evidence="3 4" id="KW-0539">Nucleus</keyword>
<dbReference type="GO" id="GO:0005634">
    <property type="term" value="C:nucleus"/>
    <property type="evidence" value="ECO:0007669"/>
    <property type="project" value="UniProtKB-SubCell"/>
</dbReference>
<comment type="similarity">
    <text evidence="4">Belongs to the peptidase T1B family.</text>
</comment>
<evidence type="ECO:0000256" key="1">
    <source>
        <dbReference type="ARBA" id="ARBA00022490"/>
    </source>
</evidence>
<protein>
    <recommendedName>
        <fullName evidence="4">Proteasome subunit beta</fullName>
    </recommendedName>
</protein>
<dbReference type="CDD" id="cd03758">
    <property type="entry name" value="proteasome_beta_type_2"/>
    <property type="match status" value="1"/>
</dbReference>
<name>A0A0L7K5F8_PLAFX</name>
<comment type="function">
    <text evidence="4">Component of the proteasome, a multicatalytic proteinase complex which is characterized by its ability to cleave peptides with Arg, Phe, Tyr, Leu, and Glu adjacent to the leaving group at neutral or slightly basic pH. The proteasome has an ATP-dependent proteolytic activity.</text>
</comment>
<evidence type="ECO:0000313" key="5">
    <source>
        <dbReference type="EMBL" id="KOB58315.1"/>
    </source>
</evidence>
<evidence type="ECO:0000256" key="4">
    <source>
        <dbReference type="RuleBase" id="RU004203"/>
    </source>
</evidence>
<dbReference type="InterPro" id="IPR029055">
    <property type="entry name" value="Ntn_hydrolases_N"/>
</dbReference>
<dbReference type="EMBL" id="CH671918">
    <property type="protein sequence ID" value="KOB58315.1"/>
    <property type="molecule type" value="Genomic_DNA"/>
</dbReference>
<keyword evidence="2 4" id="KW-0647">Proteasome</keyword>
<dbReference type="Gene3D" id="3.60.20.10">
    <property type="entry name" value="Glutamine Phosphoribosylpyrophosphate, subunit 1, domain 1"/>
    <property type="match status" value="1"/>
</dbReference>
<dbReference type="InterPro" id="IPR035206">
    <property type="entry name" value="Proteasome_beta2"/>
</dbReference>
<reference evidence="6" key="2">
    <citation type="submission" date="2006-03" db="EMBL/GenBank/DDBJ databases">
        <title>The genome sequence of the Plasmodium falciparum HB3.</title>
        <authorList>
            <consortium name="The Broad Institute Genome Sequencing Platform"/>
            <person name="Birren B."/>
            <person name="Lander E."/>
            <person name="Galagan J."/>
            <person name="Nusbaum C."/>
            <person name="Devon K."/>
            <person name="Henn M."/>
            <person name="Jaffe D."/>
            <person name="Butler J."/>
            <person name="Alvarez P."/>
            <person name="Gnerre S."/>
            <person name="Grabherr M."/>
            <person name="Kleber M."/>
            <person name="Mauceli E."/>
            <person name="Brockman W."/>
            <person name="MacCallum I.A."/>
            <person name="Rounsley S."/>
            <person name="Young S."/>
            <person name="LaButti K."/>
            <person name="Pushparaj V."/>
            <person name="DeCaprio D."/>
            <person name="Crawford M."/>
            <person name="Koehrsen M."/>
            <person name="Engels R."/>
            <person name="Montgomery P."/>
            <person name="Pearson M."/>
            <person name="Howarth C."/>
            <person name="Larson L."/>
            <person name="Luoma S."/>
            <person name="White J."/>
            <person name="Kodira C."/>
            <person name="Zeng Q."/>
            <person name="Oleary S."/>
            <person name="Yandava C."/>
            <person name="Alvarado L."/>
            <person name="Wirth D."/>
            <person name="Volkman S."/>
            <person name="Hartl D."/>
        </authorList>
    </citation>
    <scope>NUCLEOTIDE SEQUENCE [LARGE SCALE GENOMIC DNA]</scope>
</reference>
<dbReference type="InterPro" id="IPR016050">
    <property type="entry name" value="Proteasome_bsu_CS"/>
</dbReference>
<dbReference type="PROSITE" id="PS00854">
    <property type="entry name" value="PROTEASOME_BETA_1"/>
    <property type="match status" value="1"/>
</dbReference>
<gene>
    <name evidence="5" type="ORF">PFHG_00057</name>
</gene>
<sequence length="216" mass="25577">MDTLIGLRGNNFVVLAADTYSINSIIKLKNDDNTKFYDIHGNKCLLLGGSIGDRLQFGEFIRKNVHLYQYQNNTDMFVKSFAFFTRKNLAYYLRRNPFEVNCLIAGYDKVKKKKKLINIYIYIYMYICMYKDGYQLYWCDYLSNMDSVNKGAHGYGAYLVSAILDKYYHENLTVDEALDIFKLCFEELKKRFLLTQINYELRIMYDNKVETQYVTV</sequence>
<keyword evidence="1 4" id="KW-0963">Cytoplasm</keyword>
<dbReference type="GO" id="GO:0010498">
    <property type="term" value="P:proteasomal protein catabolic process"/>
    <property type="evidence" value="ECO:0007669"/>
    <property type="project" value="InterPro"/>
</dbReference>
<evidence type="ECO:0000256" key="2">
    <source>
        <dbReference type="ARBA" id="ARBA00022942"/>
    </source>
</evidence>
<evidence type="ECO:0000256" key="3">
    <source>
        <dbReference type="ARBA" id="ARBA00023242"/>
    </source>
</evidence>
<accession>A0A0L7K5F8</accession>
<dbReference type="GO" id="GO:0005839">
    <property type="term" value="C:proteasome core complex"/>
    <property type="evidence" value="ECO:0007669"/>
    <property type="project" value="InterPro"/>
</dbReference>
<dbReference type="InterPro" id="IPR001353">
    <property type="entry name" value="Proteasome_sua/b"/>
</dbReference>
<dbReference type="PANTHER" id="PTHR11599">
    <property type="entry name" value="PROTEASOME SUBUNIT ALPHA/BETA"/>
    <property type="match status" value="1"/>
</dbReference>
<dbReference type="KEGG" id="pfh:PFHG_00057"/>
<dbReference type="InterPro" id="IPR050115">
    <property type="entry name" value="Proteasome_alpha"/>
</dbReference>
<dbReference type="Pfam" id="PF00227">
    <property type="entry name" value="Proteasome"/>
    <property type="match status" value="2"/>
</dbReference>
<comment type="subcellular location">
    <subcellularLocation>
        <location evidence="4">Cytoplasm</location>
    </subcellularLocation>
    <subcellularLocation>
        <location evidence="4">Nucleus</location>
    </subcellularLocation>
</comment>
<proteinExistence type="inferred from homology"/>